<dbReference type="InterPro" id="IPR051289">
    <property type="entry name" value="LAGLIDADG_Endonuclease"/>
</dbReference>
<evidence type="ECO:0000259" key="1">
    <source>
        <dbReference type="Pfam" id="PF00961"/>
    </source>
</evidence>
<dbReference type="EMBL" id="KC993173">
    <property type="protein sequence ID" value="AGS44025.1"/>
    <property type="molecule type" value="Genomic_DNA"/>
</dbReference>
<dbReference type="InterPro" id="IPR004860">
    <property type="entry name" value="LAGLIDADG_dom"/>
</dbReference>
<dbReference type="GO" id="GO:0005739">
    <property type="term" value="C:mitochondrion"/>
    <property type="evidence" value="ECO:0007669"/>
    <property type="project" value="UniProtKB-ARBA"/>
</dbReference>
<proteinExistence type="predicted"/>
<dbReference type="AlphaFoldDB" id="S5TMH7"/>
<accession>S5TMH7</accession>
<geneLocation type="mitochondrion" evidence="2"/>
<dbReference type="SUPFAM" id="SSF55608">
    <property type="entry name" value="Homing endonucleases"/>
    <property type="match status" value="2"/>
</dbReference>
<dbReference type="Gene3D" id="3.10.28.10">
    <property type="entry name" value="Homing endonucleases"/>
    <property type="match status" value="2"/>
</dbReference>
<gene>
    <name evidence="2" type="primary">cox1-I3</name>
</gene>
<sequence>NLPFKNITWCKEDSLIYLILMYLKLINYSFMNYLLILLYTFIIHINNIWAVKRFIKSLFACIYYYMHQRLHIFLCLIKFLYQPTADFIKKYVIRQTIKLINSNSNNIFPLLSLFKNNNLYFQCYSPNLSLSSSELISKNKLMKHDKTPFNFEEWLVGLTDGDGNFNIFISKDNKLNFKFKISLTSHKNNIRLLHFIKKNLNCGSVRISNTNYETSAHYIITNKEHIKKNLLPIFDKYKLLTSKRFSYLKFKDSIFIKDNYPSLSHMEIIEKIKDIKSKELPENYISDAWNNLNINILNLENVSQIMSRSWLAGFVEAEGSFYLVKKTNIRVVHGFGLTQKLDPIILHSIKILLNINSNVKFNRNNFYSLDVTKSSNIEYIINYFNTDDYTSFFKGMKSFEFRIWYRSYFKYKGNGSKLLEIREKMKIWKNSNKNN</sequence>
<evidence type="ECO:0000313" key="2">
    <source>
        <dbReference type="EMBL" id="AGS44025.1"/>
    </source>
</evidence>
<dbReference type="PANTHER" id="PTHR36181">
    <property type="entry name" value="INTRON-ENCODED ENDONUCLEASE AI3-RELATED"/>
    <property type="match status" value="1"/>
</dbReference>
<dbReference type="PANTHER" id="PTHR36181:SF2">
    <property type="entry name" value="INTRON-ENCODED ENDONUCLEASE AI3-RELATED"/>
    <property type="match status" value="1"/>
</dbReference>
<protein>
    <recommendedName>
        <fullName evidence="1">Homing endonuclease LAGLIDADG domain-containing protein</fullName>
    </recommendedName>
</protein>
<organism evidence="2">
    <name type="scientific">Ogataea polymorpha</name>
    <dbReference type="NCBI Taxonomy" id="460523"/>
    <lineage>
        <taxon>Eukaryota</taxon>
        <taxon>Fungi</taxon>
        <taxon>Dikarya</taxon>
        <taxon>Ascomycota</taxon>
        <taxon>Saccharomycotina</taxon>
        <taxon>Pichiomycetes</taxon>
        <taxon>Pichiales</taxon>
        <taxon>Pichiaceae</taxon>
        <taxon>Ogataea</taxon>
    </lineage>
</organism>
<keyword evidence="2" id="KW-0496">Mitochondrion</keyword>
<dbReference type="GO" id="GO:0004519">
    <property type="term" value="F:endonuclease activity"/>
    <property type="evidence" value="ECO:0007669"/>
    <property type="project" value="InterPro"/>
</dbReference>
<feature type="domain" description="Homing endonuclease LAGLIDADG" evidence="1">
    <location>
        <begin position="311"/>
        <end position="387"/>
    </location>
</feature>
<reference evidence="2" key="1">
    <citation type="submission" date="2013-04" db="EMBL/GenBank/DDBJ databases">
        <authorList>
            <person name="Hegedusova E."/>
            <person name="Brejova B."/>
            <person name="Nosek J."/>
        </authorList>
    </citation>
    <scope>NUCLEOTIDE SEQUENCE</scope>
    <source>
        <strain evidence="2">NCAIM Y.01608</strain>
    </source>
</reference>
<feature type="domain" description="Homing endonuclease LAGLIDADG" evidence="1">
    <location>
        <begin position="155"/>
        <end position="252"/>
    </location>
</feature>
<dbReference type="Pfam" id="PF00961">
    <property type="entry name" value="LAGLIDADG_1"/>
    <property type="match status" value="2"/>
</dbReference>
<feature type="non-terminal residue" evidence="2">
    <location>
        <position position="1"/>
    </location>
</feature>
<dbReference type="InterPro" id="IPR027434">
    <property type="entry name" value="Homing_endonucl"/>
</dbReference>
<name>S5TMH7_9ASCO</name>